<evidence type="ECO:0000313" key="3">
    <source>
        <dbReference type="Proteomes" id="UP001320544"/>
    </source>
</evidence>
<dbReference type="InterPro" id="IPR007253">
    <property type="entry name" value="Cell_wall-bd_2"/>
</dbReference>
<evidence type="ECO:0000259" key="1">
    <source>
        <dbReference type="SMART" id="SM00198"/>
    </source>
</evidence>
<accession>A0ABN6MHM7</accession>
<dbReference type="CDD" id="cd05379">
    <property type="entry name" value="CAP_bacterial"/>
    <property type="match status" value="1"/>
</dbReference>
<dbReference type="PANTHER" id="PTHR30032">
    <property type="entry name" value="N-ACETYLMURAMOYL-L-ALANINE AMIDASE-RELATED"/>
    <property type="match status" value="1"/>
</dbReference>
<feature type="domain" description="SCP" evidence="1">
    <location>
        <begin position="178"/>
        <end position="297"/>
    </location>
</feature>
<dbReference type="SMART" id="SM00198">
    <property type="entry name" value="SCP"/>
    <property type="match status" value="1"/>
</dbReference>
<organism evidence="2 3">
    <name type="scientific">Raoultibacter timonensis</name>
    <dbReference type="NCBI Taxonomy" id="1907662"/>
    <lineage>
        <taxon>Bacteria</taxon>
        <taxon>Bacillati</taxon>
        <taxon>Actinomycetota</taxon>
        <taxon>Coriobacteriia</taxon>
        <taxon>Eggerthellales</taxon>
        <taxon>Eggerthellaceae</taxon>
        <taxon>Raoultibacter</taxon>
    </lineage>
</organism>
<dbReference type="RefSeq" id="WP_244386782.1">
    <property type="nucleotide sequence ID" value="NZ_AP025564.1"/>
</dbReference>
<reference evidence="2 3" key="1">
    <citation type="submission" date="2022-01" db="EMBL/GenBank/DDBJ databases">
        <title>Novel bile acid biosynthetic pathways are enriched in the microbiome of centenarians.</title>
        <authorList>
            <person name="Sato Y."/>
            <person name="Atarashi K."/>
            <person name="Plichta R.D."/>
            <person name="Arai Y."/>
            <person name="Sasajima S."/>
            <person name="Kearney M.S."/>
            <person name="Suda W."/>
            <person name="Takeshita K."/>
            <person name="Sasaki T."/>
            <person name="Okamoto S."/>
            <person name="Skelly N.A."/>
            <person name="Okamura Y."/>
            <person name="Vlamakis H."/>
            <person name="Li Y."/>
            <person name="Tanoue T."/>
            <person name="Takei H."/>
            <person name="Nittono H."/>
            <person name="Narushima S."/>
            <person name="Irie J."/>
            <person name="Itoh H."/>
            <person name="Moriya K."/>
            <person name="Sugiura Y."/>
            <person name="Suematsu M."/>
            <person name="Moritoki N."/>
            <person name="Shibata S."/>
            <person name="Littman R.D."/>
            <person name="Fischbach A.M."/>
            <person name="Uwamino Y."/>
            <person name="Inoue T."/>
            <person name="Honda A."/>
            <person name="Hattori M."/>
            <person name="Murai T."/>
            <person name="Xavier J.R."/>
            <person name="Hirose N."/>
            <person name="Honda K."/>
        </authorList>
    </citation>
    <scope>NUCLEOTIDE SEQUENCE [LARGE SCALE GENOMIC DNA]</scope>
    <source>
        <strain evidence="2 3">CE91-St30</strain>
    </source>
</reference>
<dbReference type="PANTHER" id="PTHR30032:SF8">
    <property type="entry name" value="GERMINATION-SPECIFIC N-ACETYLMURAMOYL-L-ALANINE AMIDASE"/>
    <property type="match status" value="1"/>
</dbReference>
<dbReference type="InterPro" id="IPR035940">
    <property type="entry name" value="CAP_sf"/>
</dbReference>
<keyword evidence="3" id="KW-1185">Reference proteome</keyword>
<name>A0ABN6MHM7_9ACTN</name>
<dbReference type="Proteomes" id="UP001320544">
    <property type="component" value="Chromosome"/>
</dbReference>
<dbReference type="Gene3D" id="3.40.33.10">
    <property type="entry name" value="CAP"/>
    <property type="match status" value="1"/>
</dbReference>
<evidence type="ECO:0000313" key="2">
    <source>
        <dbReference type="EMBL" id="BDE97470.1"/>
    </source>
</evidence>
<dbReference type="InterPro" id="IPR051922">
    <property type="entry name" value="Bact_Sporulation_Assoc"/>
</dbReference>
<dbReference type="Pfam" id="PF00188">
    <property type="entry name" value="CAP"/>
    <property type="match status" value="1"/>
</dbReference>
<dbReference type="InterPro" id="IPR014044">
    <property type="entry name" value="CAP_dom"/>
</dbReference>
<protein>
    <recommendedName>
        <fullName evidence="1">SCP domain-containing protein</fullName>
    </recommendedName>
</protein>
<dbReference type="Gene3D" id="3.40.50.12090">
    <property type="match status" value="1"/>
</dbReference>
<dbReference type="Pfam" id="PF04122">
    <property type="entry name" value="CW_binding_2"/>
    <property type="match status" value="3"/>
</dbReference>
<proteinExistence type="predicted"/>
<dbReference type="EMBL" id="AP025564">
    <property type="protein sequence ID" value="BDE97470.1"/>
    <property type="molecule type" value="Genomic_DNA"/>
</dbReference>
<dbReference type="SUPFAM" id="SSF55797">
    <property type="entry name" value="PR-1-like"/>
    <property type="match status" value="1"/>
</dbReference>
<gene>
    <name evidence="2" type="ORF">CE91St30_28030</name>
</gene>
<sequence>MGIQHQPSSPSIASAQKGMGGTILSALLATALALSIPFATPPRALADDRAAASAGSQEAIEGGGLKLGSTDGQDATESLGIVDDEALEASSEEALDEGLALSESFESEPSLPEITLADATLTEQDKRDLYAMGSLGFFLTLRDSGNYAAQILSNTNANILGTTTIGRAYDATSLENMKASIAWLKKCNQLRAAEGTDPRTGKPLQPLKVNLQLMAIAQVQANWSAHNVKHSGFWNVGENLAWGYSDPFAGWYDEEKALYKKTGSTEGAGHYLNIVSSNYETTGFAVNQYGSYGVTHGQTFSGQVSGDTMTVEQFETFFNQYYSLVQPSKTEKELSGSTRIGTAISIAKESYPQGPSGVIIAKSTDFPDALAASTLAGAKGYPILLNPSDSFSPELRTYLVGLGGTLQEAILIGDSNALSEKGVKQELERFVPTVRRIGGDSRFETARLLREDAKKAGVSGDLAVIARSNDFPDALSISPYCAADGALMYLAAPGTTLDNASLAELSGCSRIIIVGDDNAVSSKIESALRGTSAEVIRLAGGVGNPYPQSRYGTSATIAQWLTHPHGAWFNSGTVTFATAQGFPDALAGGPLCGLSRTPLVLVDAQNYSAVVNVSAAKGVYWLGSPNTLSLALRSAVKGQIGF</sequence>